<evidence type="ECO:0000313" key="4">
    <source>
        <dbReference type="Proteomes" id="UP000095192"/>
    </source>
</evidence>
<evidence type="ECO:0008006" key="5">
    <source>
        <dbReference type="Google" id="ProtNLM"/>
    </source>
</evidence>
<evidence type="ECO:0000313" key="3">
    <source>
        <dbReference type="EMBL" id="OEH80117.1"/>
    </source>
</evidence>
<feature type="transmembrane region" description="Helical" evidence="2">
    <location>
        <begin position="236"/>
        <end position="257"/>
    </location>
</feature>
<gene>
    <name evidence="3" type="ORF">cyc_03180</name>
</gene>
<proteinExistence type="predicted"/>
<dbReference type="AlphaFoldDB" id="A0A1D3D9I2"/>
<accession>A0A1D3D9I2</accession>
<dbReference type="EMBL" id="JROU02000188">
    <property type="protein sequence ID" value="OEH80117.1"/>
    <property type="molecule type" value="Genomic_DNA"/>
</dbReference>
<sequence>MFWLLGGPLRSVSVDILPPSETLTNSEYLSEGPTEDGVESPPAYPWTNPKWDSNVAKRSLDEGSTLAFGHYIDAPVPIPMEKAVMPWSAPVQESTPTLNGEMAPTMKNMRFVSTIVSSFAVLLLAVLSLQVASWTAPTADKDQSNARREPRDALVDRPSSWSTIAKLHGYTLFGAGTYLMLNGLVHMLLTLRKVHQAQAMRNDKPNFRMAFVLFLVTTICAMLVPPPNSVEADTFLMGFPVSAFALFIVSLGESFFYDRDLARRLSNLSLEDMPPPPDSVNSALDKGAEEAQPMAAAGGNWNGHLN</sequence>
<feature type="transmembrane region" description="Helical" evidence="2">
    <location>
        <begin position="167"/>
        <end position="185"/>
    </location>
</feature>
<keyword evidence="4" id="KW-1185">Reference proteome</keyword>
<reference evidence="3 4" key="1">
    <citation type="journal article" date="2016" name="BMC Genomics">
        <title>Comparative genomics reveals Cyclospora cayetanensis possesses coccidia-like metabolism and invasion components but unique surface antigens.</title>
        <authorList>
            <person name="Liu S."/>
            <person name="Wang L."/>
            <person name="Zheng H."/>
            <person name="Xu Z."/>
            <person name="Roellig D.M."/>
            <person name="Li N."/>
            <person name="Frace M.A."/>
            <person name="Tang K."/>
            <person name="Arrowood M.J."/>
            <person name="Moss D.M."/>
            <person name="Zhang L."/>
            <person name="Feng Y."/>
            <person name="Xiao L."/>
        </authorList>
    </citation>
    <scope>NUCLEOTIDE SEQUENCE [LARGE SCALE GENOMIC DNA]</scope>
    <source>
        <strain evidence="3 4">CHN_HEN01</strain>
    </source>
</reference>
<protein>
    <recommendedName>
        <fullName evidence="5">Transmembrane protein</fullName>
    </recommendedName>
</protein>
<feature type="transmembrane region" description="Helical" evidence="2">
    <location>
        <begin position="206"/>
        <end position="224"/>
    </location>
</feature>
<dbReference type="InParanoid" id="A0A1D3D9I2"/>
<evidence type="ECO:0000256" key="2">
    <source>
        <dbReference type="SAM" id="Phobius"/>
    </source>
</evidence>
<feature type="region of interest" description="Disordered" evidence="1">
    <location>
        <begin position="23"/>
        <end position="46"/>
    </location>
</feature>
<keyword evidence="2" id="KW-0812">Transmembrane</keyword>
<keyword evidence="2" id="KW-0472">Membrane</keyword>
<name>A0A1D3D9I2_9EIME</name>
<dbReference type="Proteomes" id="UP000095192">
    <property type="component" value="Unassembled WGS sequence"/>
</dbReference>
<keyword evidence="2" id="KW-1133">Transmembrane helix</keyword>
<comment type="caution">
    <text evidence="3">The sequence shown here is derived from an EMBL/GenBank/DDBJ whole genome shotgun (WGS) entry which is preliminary data.</text>
</comment>
<dbReference type="VEuPathDB" id="ToxoDB:cyc_03180"/>
<feature type="region of interest" description="Disordered" evidence="1">
    <location>
        <begin position="272"/>
        <end position="291"/>
    </location>
</feature>
<organism evidence="3 4">
    <name type="scientific">Cyclospora cayetanensis</name>
    <dbReference type="NCBI Taxonomy" id="88456"/>
    <lineage>
        <taxon>Eukaryota</taxon>
        <taxon>Sar</taxon>
        <taxon>Alveolata</taxon>
        <taxon>Apicomplexa</taxon>
        <taxon>Conoidasida</taxon>
        <taxon>Coccidia</taxon>
        <taxon>Eucoccidiorida</taxon>
        <taxon>Eimeriorina</taxon>
        <taxon>Eimeriidae</taxon>
        <taxon>Cyclospora</taxon>
    </lineage>
</organism>
<feature type="transmembrane region" description="Helical" evidence="2">
    <location>
        <begin position="111"/>
        <end position="132"/>
    </location>
</feature>
<evidence type="ECO:0000256" key="1">
    <source>
        <dbReference type="SAM" id="MobiDB-lite"/>
    </source>
</evidence>